<dbReference type="FunFam" id="3.40.50.720:FF:000173">
    <property type="entry name" value="3-oxoacyl-[acyl-carrier protein] reductase"/>
    <property type="match status" value="1"/>
</dbReference>
<dbReference type="Gene3D" id="3.40.50.720">
    <property type="entry name" value="NAD(P)-binding Rossmann-like Domain"/>
    <property type="match status" value="1"/>
</dbReference>
<dbReference type="InterPro" id="IPR057326">
    <property type="entry name" value="KR_dom"/>
</dbReference>
<dbReference type="Pfam" id="PF13561">
    <property type="entry name" value="adh_short_C2"/>
    <property type="match status" value="1"/>
</dbReference>
<dbReference type="EC" id="1.1.1.100" evidence="4"/>
<evidence type="ECO:0000259" key="3">
    <source>
        <dbReference type="SMART" id="SM00822"/>
    </source>
</evidence>
<gene>
    <name evidence="4" type="primary">fabG</name>
    <name evidence="4" type="ORF">FK220_014580</name>
</gene>
<reference evidence="4" key="2">
    <citation type="submission" date="2020-03" db="EMBL/GenBank/DDBJ databases">
        <title>Flavobacteriaceae bacterium strain TP-CH-4, a member of the family Flavobacteriaceae isolated from a deep-sea seamount.</title>
        <authorList>
            <person name="Zhang D.-C."/>
        </authorList>
    </citation>
    <scope>NUCLEOTIDE SEQUENCE</scope>
    <source>
        <strain evidence="4">TP-CH-4</strain>
    </source>
</reference>
<evidence type="ECO:0000256" key="2">
    <source>
        <dbReference type="ARBA" id="ARBA00023002"/>
    </source>
</evidence>
<dbReference type="SUPFAM" id="SSF51735">
    <property type="entry name" value="NAD(P)-binding Rossmann-fold domains"/>
    <property type="match status" value="1"/>
</dbReference>
<dbReference type="GO" id="GO:0004316">
    <property type="term" value="F:3-oxoacyl-[acyl-carrier-protein] reductase (NADPH) activity"/>
    <property type="evidence" value="ECO:0007669"/>
    <property type="project" value="UniProtKB-EC"/>
</dbReference>
<dbReference type="PRINTS" id="PR00080">
    <property type="entry name" value="SDRFAMILY"/>
</dbReference>
<comment type="caution">
    <text evidence="4">The sequence shown here is derived from an EMBL/GenBank/DDBJ whole genome shotgun (WGS) entry which is preliminary data.</text>
</comment>
<dbReference type="RefSeq" id="WP_152575073.1">
    <property type="nucleotide sequence ID" value="NZ_VIKU02000004.1"/>
</dbReference>
<evidence type="ECO:0000256" key="1">
    <source>
        <dbReference type="ARBA" id="ARBA00006484"/>
    </source>
</evidence>
<proteinExistence type="inferred from homology"/>
<name>A0A967AUN7_9FLAO</name>
<protein>
    <submittedName>
        <fullName evidence="4">3-oxoacyl-ACP reductase FabG</fullName>
        <ecNumber evidence="4">1.1.1.100</ecNumber>
    </submittedName>
</protein>
<keyword evidence="2 4" id="KW-0560">Oxidoreductase</keyword>
<feature type="domain" description="Ketoreductase" evidence="3">
    <location>
        <begin position="9"/>
        <end position="197"/>
    </location>
</feature>
<dbReference type="InterPro" id="IPR036291">
    <property type="entry name" value="NAD(P)-bd_dom_sf"/>
</dbReference>
<dbReference type="NCBIfam" id="NF009466">
    <property type="entry name" value="PRK12826.1-2"/>
    <property type="match status" value="1"/>
</dbReference>
<dbReference type="PANTHER" id="PTHR42879:SF2">
    <property type="entry name" value="3-OXOACYL-[ACYL-CARRIER-PROTEIN] REDUCTASE FABG"/>
    <property type="match status" value="1"/>
</dbReference>
<comment type="similarity">
    <text evidence="1">Belongs to the short-chain dehydrogenases/reductases (SDR) family.</text>
</comment>
<keyword evidence="5" id="KW-1185">Reference proteome</keyword>
<evidence type="ECO:0000313" key="5">
    <source>
        <dbReference type="Proteomes" id="UP000707206"/>
    </source>
</evidence>
<dbReference type="InterPro" id="IPR002347">
    <property type="entry name" value="SDR_fam"/>
</dbReference>
<dbReference type="PRINTS" id="PR00081">
    <property type="entry name" value="GDHRDH"/>
</dbReference>
<dbReference type="PANTHER" id="PTHR42879">
    <property type="entry name" value="3-OXOACYL-(ACYL-CARRIER-PROTEIN) REDUCTASE"/>
    <property type="match status" value="1"/>
</dbReference>
<organism evidence="4 5">
    <name type="scientific">Pelagihabitans pacificus</name>
    <dbReference type="NCBI Taxonomy" id="2696054"/>
    <lineage>
        <taxon>Bacteria</taxon>
        <taxon>Pseudomonadati</taxon>
        <taxon>Bacteroidota</taxon>
        <taxon>Flavobacteriia</taxon>
        <taxon>Flavobacteriales</taxon>
        <taxon>Flavobacteriaceae</taxon>
        <taxon>Pelagihabitans</taxon>
    </lineage>
</organism>
<dbReference type="Proteomes" id="UP000707206">
    <property type="component" value="Unassembled WGS sequence"/>
</dbReference>
<sequence>MSDKLEKKKYALVTGGSRGIGRAICEQLAKDLDYQILINYNSSKEAAEETLRLVEAAGGKGELIQFDVANTEQVKSSLDNWHENHKNGVIEVVVNNAGITKDGLFMWMPPEDWSDVINTSLNGFYNVTNPLIQKLLVNKYGRIINMVSVSGLKGTPGQTNYSAAKGAVIGATKALAQEVAKRNVTVNAVAPGFIKTDMTSELNEAELKKMVPANRFGEAEEVAHLVSFLASSKSGYITGEVININGGIYS</sequence>
<dbReference type="NCBIfam" id="NF004200">
    <property type="entry name" value="PRK05653.1-5"/>
    <property type="match status" value="1"/>
</dbReference>
<reference evidence="4" key="1">
    <citation type="submission" date="2019-07" db="EMBL/GenBank/DDBJ databases">
        <authorList>
            <person name="De-Chao Zhang Q."/>
        </authorList>
    </citation>
    <scope>NUCLEOTIDE SEQUENCE</scope>
    <source>
        <strain evidence="4">TP-CH-4</strain>
    </source>
</reference>
<dbReference type="EMBL" id="VIKU02000004">
    <property type="protein sequence ID" value="NHF60578.1"/>
    <property type="molecule type" value="Genomic_DNA"/>
</dbReference>
<evidence type="ECO:0000313" key="4">
    <source>
        <dbReference type="EMBL" id="NHF60578.1"/>
    </source>
</evidence>
<dbReference type="AlphaFoldDB" id="A0A967AUN7"/>
<dbReference type="InterPro" id="IPR050259">
    <property type="entry name" value="SDR"/>
</dbReference>
<dbReference type="SMART" id="SM00822">
    <property type="entry name" value="PKS_KR"/>
    <property type="match status" value="1"/>
</dbReference>
<accession>A0A967AUN7</accession>